<organism evidence="1 2">
    <name type="scientific">Phaseolus vulgaris</name>
    <name type="common">Kidney bean</name>
    <name type="synonym">French bean</name>
    <dbReference type="NCBI Taxonomy" id="3885"/>
    <lineage>
        <taxon>Eukaryota</taxon>
        <taxon>Viridiplantae</taxon>
        <taxon>Streptophyta</taxon>
        <taxon>Embryophyta</taxon>
        <taxon>Tracheophyta</taxon>
        <taxon>Spermatophyta</taxon>
        <taxon>Magnoliopsida</taxon>
        <taxon>eudicotyledons</taxon>
        <taxon>Gunneridae</taxon>
        <taxon>Pentapetalae</taxon>
        <taxon>rosids</taxon>
        <taxon>fabids</taxon>
        <taxon>Fabales</taxon>
        <taxon>Fabaceae</taxon>
        <taxon>Papilionoideae</taxon>
        <taxon>50 kb inversion clade</taxon>
        <taxon>NPAAA clade</taxon>
        <taxon>indigoferoid/millettioid clade</taxon>
        <taxon>Phaseoleae</taxon>
        <taxon>Phaseolus</taxon>
    </lineage>
</organism>
<gene>
    <name evidence="1" type="ORF">PHAVU_L001754</name>
</gene>
<reference evidence="1" key="1">
    <citation type="submission" date="2023-07" db="EMBL/GenBank/DDBJ databases">
        <title>WGS assembly of Phaseolus vulgaris.</title>
        <authorList>
            <person name="Schmutz J."/>
            <person name="Mcclean P."/>
            <person name="Shu S."/>
            <person name="Cregan P."/>
            <person name="Rokhsar D."/>
            <person name="Jackson S."/>
        </authorList>
    </citation>
    <scope>NUCLEOTIDE SEQUENCE</scope>
</reference>
<accession>A0ACC3P202</accession>
<dbReference type="Proteomes" id="UP000000226">
    <property type="component" value="Unassembled WGS sequence"/>
</dbReference>
<name>A0ACC3P202_PHAVU</name>
<keyword evidence="2" id="KW-1185">Reference proteome</keyword>
<sequence length="173" mass="18330">MADFRLCSTSRSHSQAGLYHYAHEQNLSLSLPSHTSVTLTNPVRTLAGAKPGKVELNVISYGGSVNISTGEVNTTITGIVYTDKHLAIYKVGKVLLPMDFFAVAKAPAKGPSLAPEPSAKAPKADKEKPVSPDSSESSEINSTNNNSGTVKINLQGKWVFHVLGVLLVLTLSS</sequence>
<protein>
    <submittedName>
        <fullName evidence="1">Uncharacterized protein</fullName>
    </submittedName>
</protein>
<comment type="caution">
    <text evidence="1">The sequence shown here is derived from an EMBL/GenBank/DDBJ whole genome shotgun (WGS) entry which is preliminary data.</text>
</comment>
<evidence type="ECO:0000313" key="1">
    <source>
        <dbReference type="EMBL" id="KAK6645743.1"/>
    </source>
</evidence>
<evidence type="ECO:0000313" key="2">
    <source>
        <dbReference type="Proteomes" id="UP000000226"/>
    </source>
</evidence>
<proteinExistence type="predicted"/>
<dbReference type="EMBL" id="MU967856">
    <property type="protein sequence ID" value="KAK6645743.1"/>
    <property type="molecule type" value="Genomic_DNA"/>
</dbReference>